<sequence length="460" mass="52169">MALLKRALHLLVLIEDRKYGDAAALTKSVAEEGNGVLEGFAPDLICKVAYSFGNEDSPHRKDLLMGLFSLMLSVEEKYRLCYELLTLRTSPELTEVLVSQLGTLISTVFQTQHPKLWNQLCNELPLKLEQRLCQRLASKDEDAMFAITEAAHVLRFFDEIPFRVPHKFNRLVDSILSELPVEEAAAYPFLIWSTVLRSGLLVGRTKPTVFIPNVYDQRYLRLRLTEGICEYVANTEAPQEMFLLVLRFIADIDSETRGVIMAMLQGIISYFPVQPRALLLKNIVFGITSKTADHLKHESKALAWLLDQFEHHLNEKVFENELGSLFGVLEDVTYDDIVDSRSFYASLLRLILSFTRNCANTKLLAEVRKRLIVRLHENLVEYLRLDAMNEKSRASQADQILSVEPVCPFLGAELDQIPPVKPVCPSSSADENDYPLIVSVLKDCEESLVIIDQVLQNSLI</sequence>
<dbReference type="AlphaFoldDB" id="A0A0K0D3C2"/>
<organism evidence="1 2">
    <name type="scientific">Angiostrongylus cantonensis</name>
    <name type="common">Rat lungworm</name>
    <dbReference type="NCBI Taxonomy" id="6313"/>
    <lineage>
        <taxon>Eukaryota</taxon>
        <taxon>Metazoa</taxon>
        <taxon>Ecdysozoa</taxon>
        <taxon>Nematoda</taxon>
        <taxon>Chromadorea</taxon>
        <taxon>Rhabditida</taxon>
        <taxon>Rhabditina</taxon>
        <taxon>Rhabditomorpha</taxon>
        <taxon>Strongyloidea</taxon>
        <taxon>Metastrongylidae</taxon>
        <taxon>Angiostrongylus</taxon>
    </lineage>
</organism>
<reference evidence="1" key="1">
    <citation type="submission" date="2012-09" db="EMBL/GenBank/DDBJ databases">
        <authorList>
            <person name="Martin A.A."/>
        </authorList>
    </citation>
    <scope>NUCLEOTIDE SEQUENCE</scope>
</reference>
<reference evidence="2" key="2">
    <citation type="submission" date="2017-02" db="UniProtKB">
        <authorList>
            <consortium name="WormBaseParasite"/>
        </authorList>
    </citation>
    <scope>IDENTIFICATION</scope>
</reference>
<protein>
    <submittedName>
        <fullName evidence="2">Thyroid adenoma-associated protein homolog</fullName>
    </submittedName>
</protein>
<name>A0A0K0D3C2_ANGCA</name>
<evidence type="ECO:0000313" key="1">
    <source>
        <dbReference type="Proteomes" id="UP000035642"/>
    </source>
</evidence>
<accession>A0A0K0D3C2</accession>
<evidence type="ECO:0000313" key="2">
    <source>
        <dbReference type="WBParaSite" id="ACAC_0000456701-mRNA-1"/>
    </source>
</evidence>
<keyword evidence="1" id="KW-1185">Reference proteome</keyword>
<dbReference type="Proteomes" id="UP000035642">
    <property type="component" value="Unassembled WGS sequence"/>
</dbReference>
<dbReference type="WBParaSite" id="ACAC_0000456701-mRNA-1">
    <property type="protein sequence ID" value="ACAC_0000456701-mRNA-1"/>
    <property type="gene ID" value="ACAC_0000456701"/>
</dbReference>
<proteinExistence type="predicted"/>